<dbReference type="PANTHER" id="PTHR36173:SF2">
    <property type="entry name" value="RIBONUCLEASE VAPC16"/>
    <property type="match status" value="1"/>
</dbReference>
<dbReference type="AlphaFoldDB" id="A0A5M8R1H0"/>
<dbReference type="InterPro" id="IPR041705">
    <property type="entry name" value="PIN_Sll0205"/>
</dbReference>
<dbReference type="Proteomes" id="UP000323994">
    <property type="component" value="Unassembled WGS sequence"/>
</dbReference>
<accession>A0A5M8R1H0</accession>
<dbReference type="CDD" id="cd09872">
    <property type="entry name" value="PIN_Sll0205-like"/>
    <property type="match status" value="1"/>
</dbReference>
<evidence type="ECO:0000259" key="1">
    <source>
        <dbReference type="SMART" id="SM00670"/>
    </source>
</evidence>
<organism evidence="2 3">
    <name type="scientific">Dyadobacter flavalbus</name>
    <dbReference type="NCBI Taxonomy" id="2579942"/>
    <lineage>
        <taxon>Bacteria</taxon>
        <taxon>Pseudomonadati</taxon>
        <taxon>Bacteroidota</taxon>
        <taxon>Cytophagia</taxon>
        <taxon>Cytophagales</taxon>
        <taxon>Spirosomataceae</taxon>
        <taxon>Dyadobacter</taxon>
    </lineage>
</organism>
<dbReference type="InterPro" id="IPR052919">
    <property type="entry name" value="TA_system_RNase"/>
</dbReference>
<evidence type="ECO:0000313" key="2">
    <source>
        <dbReference type="EMBL" id="KAA6441418.1"/>
    </source>
</evidence>
<comment type="caution">
    <text evidence="2">The sequence shown here is derived from an EMBL/GenBank/DDBJ whole genome shotgun (WGS) entry which is preliminary data.</text>
</comment>
<proteinExistence type="predicted"/>
<dbReference type="RefSeq" id="WP_139010559.1">
    <property type="nucleotide sequence ID" value="NZ_VBSN01000016.1"/>
</dbReference>
<dbReference type="Gene3D" id="3.40.50.1010">
    <property type="entry name" value="5'-nuclease"/>
    <property type="match status" value="1"/>
</dbReference>
<dbReference type="OrthoDB" id="9798990at2"/>
<dbReference type="Pfam" id="PF01850">
    <property type="entry name" value="PIN"/>
    <property type="match status" value="1"/>
</dbReference>
<gene>
    <name evidence="2" type="ORF">FEM33_02590</name>
</gene>
<dbReference type="InterPro" id="IPR002716">
    <property type="entry name" value="PIN_dom"/>
</dbReference>
<dbReference type="InterPro" id="IPR029060">
    <property type="entry name" value="PIN-like_dom_sf"/>
</dbReference>
<evidence type="ECO:0000313" key="3">
    <source>
        <dbReference type="Proteomes" id="UP000323994"/>
    </source>
</evidence>
<protein>
    <submittedName>
        <fullName evidence="2">Type II toxin-antitoxin system VapC family toxin</fullName>
    </submittedName>
</protein>
<dbReference type="SMART" id="SM00670">
    <property type="entry name" value="PINc"/>
    <property type="match status" value="1"/>
</dbReference>
<keyword evidence="3" id="KW-1185">Reference proteome</keyword>
<dbReference type="SUPFAM" id="SSF88723">
    <property type="entry name" value="PIN domain-like"/>
    <property type="match status" value="1"/>
</dbReference>
<name>A0A5M8R1H0_9BACT</name>
<sequence length="132" mass="14977">MQRYLIDTQILIWALISPFKLSAEVLKLLSSNQICVSQISILEIAIKQKTGKLTELPVAIDLLEKIILNDGFEIISLATKHIVQYESIPLFPQHRDPFDRLILATAYSERMSIISADSNFGLYTNFIQLIKA</sequence>
<dbReference type="EMBL" id="VBSN01000016">
    <property type="protein sequence ID" value="KAA6441418.1"/>
    <property type="molecule type" value="Genomic_DNA"/>
</dbReference>
<reference evidence="2 3" key="1">
    <citation type="submission" date="2019-05" db="EMBL/GenBank/DDBJ databases">
        <authorList>
            <person name="Qu J.-H."/>
        </authorList>
    </citation>
    <scope>NUCLEOTIDE SEQUENCE [LARGE SCALE GENOMIC DNA]</scope>
    <source>
        <strain evidence="2 3">NS28</strain>
    </source>
</reference>
<dbReference type="PANTHER" id="PTHR36173">
    <property type="entry name" value="RIBONUCLEASE VAPC16-RELATED"/>
    <property type="match status" value="1"/>
</dbReference>
<feature type="domain" description="PIN" evidence="1">
    <location>
        <begin position="2"/>
        <end position="122"/>
    </location>
</feature>